<evidence type="ECO:0000313" key="2">
    <source>
        <dbReference type="Proteomes" id="UP001212997"/>
    </source>
</evidence>
<name>A0AAD5V4N2_9APHY</name>
<organism evidence="1 2">
    <name type="scientific">Meripilus lineatus</name>
    <dbReference type="NCBI Taxonomy" id="2056292"/>
    <lineage>
        <taxon>Eukaryota</taxon>
        <taxon>Fungi</taxon>
        <taxon>Dikarya</taxon>
        <taxon>Basidiomycota</taxon>
        <taxon>Agaricomycotina</taxon>
        <taxon>Agaricomycetes</taxon>
        <taxon>Polyporales</taxon>
        <taxon>Meripilaceae</taxon>
        <taxon>Meripilus</taxon>
    </lineage>
</organism>
<gene>
    <name evidence="1" type="ORF">NLI96_g4715</name>
</gene>
<dbReference type="AlphaFoldDB" id="A0AAD5V4N2"/>
<evidence type="ECO:0008006" key="3">
    <source>
        <dbReference type="Google" id="ProtNLM"/>
    </source>
</evidence>
<dbReference type="InterPro" id="IPR036047">
    <property type="entry name" value="F-box-like_dom_sf"/>
</dbReference>
<accession>A0AAD5V4N2</accession>
<evidence type="ECO:0000313" key="1">
    <source>
        <dbReference type="EMBL" id="KAJ3485767.1"/>
    </source>
</evidence>
<reference evidence="1" key="1">
    <citation type="submission" date="2022-07" db="EMBL/GenBank/DDBJ databases">
        <title>Genome Sequence of Physisporinus lineatus.</title>
        <authorList>
            <person name="Buettner E."/>
        </authorList>
    </citation>
    <scope>NUCLEOTIDE SEQUENCE</scope>
    <source>
        <strain evidence="1">VT162</strain>
    </source>
</reference>
<proteinExistence type="predicted"/>
<keyword evidence="2" id="KW-1185">Reference proteome</keyword>
<protein>
    <recommendedName>
        <fullName evidence="3">F-box domain-containing protein</fullName>
    </recommendedName>
</protein>
<dbReference type="InterPro" id="IPR032675">
    <property type="entry name" value="LRR_dom_sf"/>
</dbReference>
<sequence>MTSLPIELVHIIVGIVADSDVTSDLLACSSTCRQWNAASRSLVFRHITITSESKLQPLAKLLQDSEIKSWIRHFGIDARSYRRSRQSWVLQVFDILHAYGPFPRIQKLDLLGLFETPEYGTNPDLFTTKLASLSSVTSLRILETGLPHGLLRSYISSFPHLENLTILRTKTSIFGTYTHDDNPNLALKSFTFADRYSETDVEVIPWIARSKSYETLRTISVDHGESLRHWVLVHSFSTLLGPRITHLSLRPNMINSYATSPLFELSAFSALRILTLHTYPTAETNTLLNNLPSPELLRSLRYHSGCNIGPDIWPESQDDTQVPIYRFPNLEEVLAVDDSQAVSREDTPTPPVWMAALIEMYPELGKKGMFKVVNVSKYDDPRVWEWD</sequence>
<dbReference type="Gene3D" id="3.80.10.10">
    <property type="entry name" value="Ribonuclease Inhibitor"/>
    <property type="match status" value="1"/>
</dbReference>
<dbReference type="Proteomes" id="UP001212997">
    <property type="component" value="Unassembled WGS sequence"/>
</dbReference>
<dbReference type="EMBL" id="JANAWD010000142">
    <property type="protein sequence ID" value="KAJ3485767.1"/>
    <property type="molecule type" value="Genomic_DNA"/>
</dbReference>
<dbReference type="SUPFAM" id="SSF52047">
    <property type="entry name" value="RNI-like"/>
    <property type="match status" value="1"/>
</dbReference>
<comment type="caution">
    <text evidence="1">The sequence shown here is derived from an EMBL/GenBank/DDBJ whole genome shotgun (WGS) entry which is preliminary data.</text>
</comment>
<dbReference type="SUPFAM" id="SSF81383">
    <property type="entry name" value="F-box domain"/>
    <property type="match status" value="1"/>
</dbReference>